<evidence type="ECO:0000256" key="3">
    <source>
        <dbReference type="ARBA" id="ARBA00022448"/>
    </source>
</evidence>
<evidence type="ECO:0000256" key="2">
    <source>
        <dbReference type="ARBA" id="ARBA00010992"/>
    </source>
</evidence>
<dbReference type="InterPro" id="IPR005829">
    <property type="entry name" value="Sugar_transporter_CS"/>
</dbReference>
<dbReference type="Pfam" id="PF00083">
    <property type="entry name" value="Sugar_tr"/>
    <property type="match status" value="1"/>
</dbReference>
<dbReference type="FunFam" id="1.20.1250.20:FF:000134">
    <property type="entry name" value="MFS sugar transporter protein"/>
    <property type="match status" value="1"/>
</dbReference>
<evidence type="ECO:0000259" key="8">
    <source>
        <dbReference type="PROSITE" id="PS50850"/>
    </source>
</evidence>
<keyword evidence="10" id="KW-1185">Reference proteome</keyword>
<feature type="transmembrane region" description="Helical" evidence="7">
    <location>
        <begin position="171"/>
        <end position="190"/>
    </location>
</feature>
<dbReference type="InterPro" id="IPR050360">
    <property type="entry name" value="MFS_Sugar_Transporters"/>
</dbReference>
<comment type="subcellular location">
    <subcellularLocation>
        <location evidence="1">Membrane</location>
        <topology evidence="1">Multi-pass membrane protein</topology>
    </subcellularLocation>
</comment>
<dbReference type="SUPFAM" id="SSF103473">
    <property type="entry name" value="MFS general substrate transporter"/>
    <property type="match status" value="1"/>
</dbReference>
<organism evidence="9 10">
    <name type="scientific">Mycena sanguinolenta</name>
    <dbReference type="NCBI Taxonomy" id="230812"/>
    <lineage>
        <taxon>Eukaryota</taxon>
        <taxon>Fungi</taxon>
        <taxon>Dikarya</taxon>
        <taxon>Basidiomycota</taxon>
        <taxon>Agaricomycotina</taxon>
        <taxon>Agaricomycetes</taxon>
        <taxon>Agaricomycetidae</taxon>
        <taxon>Agaricales</taxon>
        <taxon>Marasmiineae</taxon>
        <taxon>Mycenaceae</taxon>
        <taxon>Mycena</taxon>
    </lineage>
</organism>
<dbReference type="GO" id="GO:0005351">
    <property type="term" value="F:carbohydrate:proton symporter activity"/>
    <property type="evidence" value="ECO:0007669"/>
    <property type="project" value="TreeGrafter"/>
</dbReference>
<gene>
    <name evidence="9" type="ORF">MSAN_00921200</name>
</gene>
<name>A0A8H6YSZ8_9AGAR</name>
<dbReference type="AlphaFoldDB" id="A0A8H6YSZ8"/>
<feature type="transmembrane region" description="Helical" evidence="7">
    <location>
        <begin position="446"/>
        <end position="465"/>
    </location>
</feature>
<feature type="transmembrane region" description="Helical" evidence="7">
    <location>
        <begin position="6"/>
        <end position="26"/>
    </location>
</feature>
<feature type="transmembrane region" description="Helical" evidence="7">
    <location>
        <begin position="139"/>
        <end position="159"/>
    </location>
</feature>
<comment type="caution">
    <text evidence="9">The sequence shown here is derived from an EMBL/GenBank/DDBJ whole genome shotgun (WGS) entry which is preliminary data.</text>
</comment>
<feature type="transmembrane region" description="Helical" evidence="7">
    <location>
        <begin position="391"/>
        <end position="412"/>
    </location>
</feature>
<keyword evidence="3" id="KW-0813">Transport</keyword>
<feature type="domain" description="Major facilitator superfamily (MFS) profile" evidence="8">
    <location>
        <begin position="95"/>
        <end position="539"/>
    </location>
</feature>
<keyword evidence="6 7" id="KW-0472">Membrane</keyword>
<reference evidence="9" key="1">
    <citation type="submission" date="2020-05" db="EMBL/GenBank/DDBJ databases">
        <title>Mycena genomes resolve the evolution of fungal bioluminescence.</title>
        <authorList>
            <person name="Tsai I.J."/>
        </authorList>
    </citation>
    <scope>NUCLEOTIDE SEQUENCE</scope>
    <source>
        <strain evidence="9">160909Yilan</strain>
    </source>
</reference>
<feature type="transmembrane region" description="Helical" evidence="7">
    <location>
        <begin position="90"/>
        <end position="108"/>
    </location>
</feature>
<feature type="transmembrane region" description="Helical" evidence="7">
    <location>
        <begin position="229"/>
        <end position="250"/>
    </location>
</feature>
<evidence type="ECO:0000256" key="4">
    <source>
        <dbReference type="ARBA" id="ARBA00022692"/>
    </source>
</evidence>
<proteinExistence type="inferred from homology"/>
<evidence type="ECO:0000256" key="5">
    <source>
        <dbReference type="ARBA" id="ARBA00022989"/>
    </source>
</evidence>
<dbReference type="Gene3D" id="1.20.1250.20">
    <property type="entry name" value="MFS general substrate transporter like domains"/>
    <property type="match status" value="1"/>
</dbReference>
<accession>A0A8H6YSZ8</accession>
<dbReference type="EMBL" id="JACAZH010000006">
    <property type="protein sequence ID" value="KAF7366633.1"/>
    <property type="molecule type" value="Genomic_DNA"/>
</dbReference>
<comment type="similarity">
    <text evidence="2">Belongs to the major facilitator superfamily. Sugar transporter (TC 2.A.1.1) family.</text>
</comment>
<feature type="transmembrane region" description="Helical" evidence="7">
    <location>
        <begin position="419"/>
        <end position="440"/>
    </location>
</feature>
<dbReference type="OrthoDB" id="6133115at2759"/>
<dbReference type="GO" id="GO:0016020">
    <property type="term" value="C:membrane"/>
    <property type="evidence" value="ECO:0007669"/>
    <property type="project" value="UniProtKB-SubCell"/>
</dbReference>
<dbReference type="InterPro" id="IPR036259">
    <property type="entry name" value="MFS_trans_sf"/>
</dbReference>
<evidence type="ECO:0000313" key="10">
    <source>
        <dbReference type="Proteomes" id="UP000623467"/>
    </source>
</evidence>
<evidence type="ECO:0000313" key="9">
    <source>
        <dbReference type="EMBL" id="KAF7366633.1"/>
    </source>
</evidence>
<dbReference type="PANTHER" id="PTHR48022:SF79">
    <property type="entry name" value="LACTOSE PERMEASE, PUTATIVE (AFU_ORTHOLOGUE AFUA_6G01860)-RELATED"/>
    <property type="match status" value="1"/>
</dbReference>
<feature type="transmembrane region" description="Helical" evidence="7">
    <location>
        <begin position="262"/>
        <end position="281"/>
    </location>
</feature>
<dbReference type="InterPro" id="IPR005828">
    <property type="entry name" value="MFS_sugar_transport-like"/>
</dbReference>
<keyword evidence="4 7" id="KW-0812">Transmembrane</keyword>
<evidence type="ECO:0000256" key="7">
    <source>
        <dbReference type="SAM" id="Phobius"/>
    </source>
</evidence>
<keyword evidence="5 7" id="KW-1133">Transmembrane helix</keyword>
<dbReference type="PROSITE" id="PS50850">
    <property type="entry name" value="MFS"/>
    <property type="match status" value="1"/>
</dbReference>
<feature type="transmembrane region" description="Helical" evidence="7">
    <location>
        <begin position="486"/>
        <end position="504"/>
    </location>
</feature>
<dbReference type="InterPro" id="IPR020846">
    <property type="entry name" value="MFS_dom"/>
</dbReference>
<protein>
    <submittedName>
        <fullName evidence="9">MFS lactose</fullName>
    </submittedName>
</protein>
<evidence type="ECO:0000256" key="1">
    <source>
        <dbReference type="ARBA" id="ARBA00004141"/>
    </source>
</evidence>
<dbReference type="PANTHER" id="PTHR48022">
    <property type="entry name" value="PLASTIDIC GLUCOSE TRANSPORTER 4"/>
    <property type="match status" value="1"/>
</dbReference>
<evidence type="ECO:0000256" key="6">
    <source>
        <dbReference type="ARBA" id="ARBA00023136"/>
    </source>
</evidence>
<dbReference type="PROSITE" id="PS00216">
    <property type="entry name" value="SUGAR_TRANSPORT_1"/>
    <property type="match status" value="1"/>
</dbReference>
<feature type="transmembrane region" description="Helical" evidence="7">
    <location>
        <begin position="516"/>
        <end position="536"/>
    </location>
</feature>
<sequence length="570" mass="62131">MKRSFLLGAFNLNSEGIVLALLSLWFGTYRRVCWEPSFLLSTMAEKPLTLEPELENKPTPQRRADNLWNADLALALSTGPQLKPFSANAFKLYLVLFVASMGSLSFGFDVDVMSKVNGMVQFTDYFGISGGDTGGGQGVVVAVLFNAFNFGCFAGGFVAGQIADRLGRRGGMFIASIFILAGVSLVTAAQNRTCLFVGRFATGFGSALNMSAAPAYVSEFAPPQWRGCIAGLNSGFSFIGSVVCSGVTIGTGRINSSLSWRVPFATQFVPTIVLAVGVCFIPESPRWLISVGRKDEAHDILAKYHGNGNSNAPLVLLELRELEASITTNVSDKRWRNYFDYSELFNSRGARYRTFLTSWLATCCLWSGPGIFAYITVVFNLAGVKTQEGRLIFSWLSTVTAALGGIFGAFIVDRTGRRTLWLCGTASCGLALAMAAAFIAKTQSQGAITCLLLFSFVESVTYTPLQGKRHRVYTAECLNFPTRSKGLALFGLIESLAAMLNNYAGALAFRAIGWRYIMVWAVWDVVETTVIWFYAVETKGRTLEELEAIFEDRHPVAASLNKHRSDQGQS</sequence>
<feature type="transmembrane region" description="Helical" evidence="7">
    <location>
        <begin position="196"/>
        <end position="217"/>
    </location>
</feature>
<feature type="transmembrane region" description="Helical" evidence="7">
    <location>
        <begin position="355"/>
        <end position="379"/>
    </location>
</feature>
<dbReference type="Proteomes" id="UP000623467">
    <property type="component" value="Unassembled WGS sequence"/>
</dbReference>